<keyword evidence="2" id="KW-1185">Reference proteome</keyword>
<dbReference type="RefSeq" id="WP_091517017.1">
    <property type="nucleotide sequence ID" value="NZ_FOLE01000024.1"/>
</dbReference>
<reference evidence="1 2" key="1">
    <citation type="submission" date="2016-10" db="EMBL/GenBank/DDBJ databases">
        <authorList>
            <person name="de Groot N.N."/>
        </authorList>
    </citation>
    <scope>NUCLEOTIDE SEQUENCE [LARGE SCALE GENOMIC DNA]</scope>
    <source>
        <strain evidence="1 2">DSM 6793</strain>
    </source>
</reference>
<organism evidence="1 2">
    <name type="scientific">Flexibacter flexilis DSM 6793</name>
    <dbReference type="NCBI Taxonomy" id="927664"/>
    <lineage>
        <taxon>Bacteria</taxon>
        <taxon>Pseudomonadati</taxon>
        <taxon>Bacteroidota</taxon>
        <taxon>Cytophagia</taxon>
        <taxon>Cytophagales</taxon>
        <taxon>Flexibacteraceae</taxon>
        <taxon>Flexibacter</taxon>
    </lineage>
</organism>
<protein>
    <submittedName>
        <fullName evidence="1">Uncharacterized protein</fullName>
    </submittedName>
</protein>
<sequence>MELELAINQYLAAKGIRRDEGSRYRLDFRSVVFSLEEGEVSTDVLSKEADSMLFFYKGVFSVSNYEDGGTITLIGGTEQTKIAIVPEKANNDRTSFECSFLFQTPKTMERKFELGTITGFVKFFFVRIILLP</sequence>
<gene>
    <name evidence="1" type="ORF">SAMN05421780_12410</name>
</gene>
<evidence type="ECO:0000313" key="1">
    <source>
        <dbReference type="EMBL" id="SFD02625.1"/>
    </source>
</evidence>
<dbReference type="STRING" id="927664.SAMN05421780_12410"/>
<dbReference type="Proteomes" id="UP000199514">
    <property type="component" value="Unassembled WGS sequence"/>
</dbReference>
<dbReference type="AlphaFoldDB" id="A0A1I1NYT3"/>
<name>A0A1I1NYT3_9BACT</name>
<evidence type="ECO:0000313" key="2">
    <source>
        <dbReference type="Proteomes" id="UP000199514"/>
    </source>
</evidence>
<accession>A0A1I1NYT3</accession>
<dbReference type="EMBL" id="FOLE01000024">
    <property type="protein sequence ID" value="SFD02625.1"/>
    <property type="molecule type" value="Genomic_DNA"/>
</dbReference>
<proteinExistence type="predicted"/>